<protein>
    <submittedName>
        <fullName evidence="3">Alkylation response protein AidB-like acyl-CoA dehydrogenase</fullName>
    </submittedName>
</protein>
<feature type="domain" description="Acyl-CoA dehydrogenase/oxidase C-terminal" evidence="2">
    <location>
        <begin position="1"/>
        <end position="46"/>
    </location>
</feature>
<evidence type="ECO:0000313" key="4">
    <source>
        <dbReference type="Proteomes" id="UP000727456"/>
    </source>
</evidence>
<keyword evidence="1" id="KW-0285">Flavoprotein</keyword>
<dbReference type="Gene3D" id="1.20.140.10">
    <property type="entry name" value="Butyryl-CoA Dehydrogenase, subunit A, domain 3"/>
    <property type="match status" value="1"/>
</dbReference>
<comment type="caution">
    <text evidence="3">The sequence shown here is derived from an EMBL/GenBank/DDBJ whole genome shotgun (WGS) entry which is preliminary data.</text>
</comment>
<dbReference type="EMBL" id="JAAOZC010000003">
    <property type="protein sequence ID" value="NIJ08037.1"/>
    <property type="molecule type" value="Genomic_DNA"/>
</dbReference>
<dbReference type="InterPro" id="IPR009075">
    <property type="entry name" value="AcylCo_DH/oxidase_C"/>
</dbReference>
<keyword evidence="4" id="KW-1185">Reference proteome</keyword>
<gene>
    <name evidence="3" type="ORF">FHS31_001647</name>
</gene>
<dbReference type="Pfam" id="PF00441">
    <property type="entry name" value="Acyl-CoA_dh_1"/>
    <property type="match status" value="1"/>
</dbReference>
<name>A0ABX0TUG8_9SPHN</name>
<organism evidence="3 4">
    <name type="scientific">Sphingomonas vulcanisoli</name>
    <dbReference type="NCBI Taxonomy" id="1658060"/>
    <lineage>
        <taxon>Bacteria</taxon>
        <taxon>Pseudomonadati</taxon>
        <taxon>Pseudomonadota</taxon>
        <taxon>Alphaproteobacteria</taxon>
        <taxon>Sphingomonadales</taxon>
        <taxon>Sphingomonadaceae</taxon>
        <taxon>Sphingomonas</taxon>
    </lineage>
</organism>
<sequence length="46" mass="5169">MTKVAVSDGLFRVTDRCMQVTGGTGVTQDTIVEQAFREIRAFRVYD</sequence>
<proteinExistence type="predicted"/>
<dbReference type="Proteomes" id="UP000727456">
    <property type="component" value="Unassembled WGS sequence"/>
</dbReference>
<reference evidence="3 4" key="1">
    <citation type="submission" date="2020-03" db="EMBL/GenBank/DDBJ databases">
        <title>Genomic Encyclopedia of Type Strains, Phase III (KMG-III): the genomes of soil and plant-associated and newly described type strains.</title>
        <authorList>
            <person name="Whitman W."/>
        </authorList>
    </citation>
    <scope>NUCLEOTIDE SEQUENCE [LARGE SCALE GENOMIC DNA]</scope>
    <source>
        <strain evidence="3 4">CECT 8804</strain>
    </source>
</reference>
<accession>A0ABX0TUG8</accession>
<evidence type="ECO:0000259" key="2">
    <source>
        <dbReference type="Pfam" id="PF00441"/>
    </source>
</evidence>
<evidence type="ECO:0000313" key="3">
    <source>
        <dbReference type="EMBL" id="NIJ08037.1"/>
    </source>
</evidence>
<dbReference type="SUPFAM" id="SSF47203">
    <property type="entry name" value="Acyl-CoA dehydrogenase C-terminal domain-like"/>
    <property type="match status" value="1"/>
</dbReference>
<evidence type="ECO:0000256" key="1">
    <source>
        <dbReference type="ARBA" id="ARBA00022630"/>
    </source>
</evidence>
<dbReference type="InterPro" id="IPR036250">
    <property type="entry name" value="AcylCo_DH-like_C"/>
</dbReference>